<dbReference type="InterPro" id="IPR007110">
    <property type="entry name" value="Ig-like_dom"/>
</dbReference>
<keyword evidence="1" id="KW-0472">Membrane</keyword>
<protein>
    <recommendedName>
        <fullName evidence="3">Ig-like domain-containing protein</fullName>
    </recommendedName>
</protein>
<dbReference type="InterPro" id="IPR003599">
    <property type="entry name" value="Ig_sub"/>
</dbReference>
<keyword evidence="2" id="KW-0732">Signal</keyword>
<organism evidence="4">
    <name type="scientific">Iconisemion striatum</name>
    <dbReference type="NCBI Taxonomy" id="60296"/>
    <lineage>
        <taxon>Eukaryota</taxon>
        <taxon>Metazoa</taxon>
        <taxon>Chordata</taxon>
        <taxon>Craniata</taxon>
        <taxon>Vertebrata</taxon>
        <taxon>Euteleostomi</taxon>
        <taxon>Actinopterygii</taxon>
        <taxon>Neopterygii</taxon>
        <taxon>Teleostei</taxon>
        <taxon>Neoteleostei</taxon>
        <taxon>Acanthomorphata</taxon>
        <taxon>Ovalentaria</taxon>
        <taxon>Atherinomorphae</taxon>
        <taxon>Cyprinodontiformes</taxon>
        <taxon>Nothobranchiidae</taxon>
        <taxon>Iconisemion</taxon>
    </lineage>
</organism>
<name>A0A1A7XEA2_9TELE</name>
<dbReference type="Pfam" id="PF07686">
    <property type="entry name" value="V-set"/>
    <property type="match status" value="1"/>
</dbReference>
<dbReference type="EMBL" id="HADW01014923">
    <property type="protein sequence ID" value="SBP16323.1"/>
    <property type="molecule type" value="Transcribed_RNA"/>
</dbReference>
<reference evidence="4" key="1">
    <citation type="submission" date="2016-05" db="EMBL/GenBank/DDBJ databases">
        <authorList>
            <person name="Lavstsen T."/>
            <person name="Jespersen J.S."/>
        </authorList>
    </citation>
    <scope>NUCLEOTIDE SEQUENCE</scope>
    <source>
        <tissue evidence="4">Brain</tissue>
    </source>
</reference>
<feature type="signal peptide" evidence="2">
    <location>
        <begin position="1"/>
        <end position="18"/>
    </location>
</feature>
<reference evidence="4" key="2">
    <citation type="submission" date="2016-06" db="EMBL/GenBank/DDBJ databases">
        <title>The genome of a short-lived fish provides insights into sex chromosome evolution and the genetic control of aging.</title>
        <authorList>
            <person name="Reichwald K."/>
            <person name="Felder M."/>
            <person name="Petzold A."/>
            <person name="Koch P."/>
            <person name="Groth M."/>
            <person name="Platzer M."/>
        </authorList>
    </citation>
    <scope>NUCLEOTIDE SEQUENCE</scope>
    <source>
        <tissue evidence="4">Brain</tissue>
    </source>
</reference>
<feature type="domain" description="Ig-like" evidence="3">
    <location>
        <begin position="28"/>
        <end position="123"/>
    </location>
</feature>
<dbReference type="InterPro" id="IPR013783">
    <property type="entry name" value="Ig-like_fold"/>
</dbReference>
<dbReference type="PANTHER" id="PTHR15193:SF2">
    <property type="match status" value="1"/>
</dbReference>
<keyword evidence="1" id="KW-1133">Transmembrane helix</keyword>
<proteinExistence type="predicted"/>
<evidence type="ECO:0000259" key="3">
    <source>
        <dbReference type="PROSITE" id="PS50835"/>
    </source>
</evidence>
<dbReference type="InterPro" id="IPR013106">
    <property type="entry name" value="Ig_V-set"/>
</dbReference>
<dbReference type="SMART" id="SM00409">
    <property type="entry name" value="IG"/>
    <property type="match status" value="1"/>
</dbReference>
<dbReference type="InterPro" id="IPR036179">
    <property type="entry name" value="Ig-like_dom_sf"/>
</dbReference>
<dbReference type="AlphaFoldDB" id="A0A1A7XEA2"/>
<keyword evidence="1" id="KW-0812">Transmembrane</keyword>
<evidence type="ECO:0000256" key="1">
    <source>
        <dbReference type="SAM" id="Phobius"/>
    </source>
</evidence>
<accession>A0A1A7XEA2</accession>
<sequence>MLQVTVLISLLLVHYTTQSPDIQKGCREDARLTCSEIEDHGSGMDFIAVIWYKVEKDNWGILRQRKGEPVDKAQKYGFHREAMMGDKYSLVLPSVTPNDSGIYECEVNAKVGGQNKRSRVQLTVHECVSPTEPTPRVNTLNVTQSTPPCSVIDMPIAWSLAGYGAVVVIKIILSLLSIWVIHIISSRCQRSTWCS</sequence>
<dbReference type="PROSITE" id="PS50835">
    <property type="entry name" value="IG_LIKE"/>
    <property type="match status" value="1"/>
</dbReference>
<dbReference type="Gene3D" id="2.60.40.10">
    <property type="entry name" value="Immunoglobulins"/>
    <property type="match status" value="1"/>
</dbReference>
<evidence type="ECO:0000313" key="4">
    <source>
        <dbReference type="EMBL" id="SBP16323.1"/>
    </source>
</evidence>
<evidence type="ECO:0000256" key="2">
    <source>
        <dbReference type="SAM" id="SignalP"/>
    </source>
</evidence>
<gene>
    <name evidence="4" type="primary">OLA.21954</name>
</gene>
<dbReference type="PANTHER" id="PTHR15193">
    <property type="entry name" value="CD83 ANTIGEN"/>
    <property type="match status" value="1"/>
</dbReference>
<feature type="chain" id="PRO_5015054628" description="Ig-like domain-containing protein" evidence="2">
    <location>
        <begin position="19"/>
        <end position="195"/>
    </location>
</feature>
<feature type="transmembrane region" description="Helical" evidence="1">
    <location>
        <begin position="156"/>
        <end position="181"/>
    </location>
</feature>
<dbReference type="SUPFAM" id="SSF48726">
    <property type="entry name" value="Immunoglobulin"/>
    <property type="match status" value="1"/>
</dbReference>
<dbReference type="EMBL" id="HADX01006560">
    <property type="protein sequence ID" value="SBP28792.1"/>
    <property type="molecule type" value="Transcribed_RNA"/>
</dbReference>
<dbReference type="CDD" id="cd00096">
    <property type="entry name" value="Ig"/>
    <property type="match status" value="1"/>
</dbReference>